<comment type="caution">
    <text evidence="2">The sequence shown here is derived from an EMBL/GenBank/DDBJ whole genome shotgun (WGS) entry which is preliminary data.</text>
</comment>
<reference evidence="2 3" key="1">
    <citation type="submission" date="2015-01" db="EMBL/GenBank/DDBJ databases">
        <title>Evolution of Trichinella species and genotypes.</title>
        <authorList>
            <person name="Korhonen P.K."/>
            <person name="Edoardo P."/>
            <person name="Giuseppe L.R."/>
            <person name="Gasser R.B."/>
        </authorList>
    </citation>
    <scope>NUCLEOTIDE SEQUENCE [LARGE SCALE GENOMIC DNA]</scope>
    <source>
        <strain evidence="2">ISS3</strain>
    </source>
</reference>
<protein>
    <submittedName>
        <fullName evidence="2">Uncharacterized protein</fullName>
    </submittedName>
</protein>
<sequence>MERSVGGEENMERSVGGEENMERSPQASLRA</sequence>
<proteinExistence type="predicted"/>
<dbReference type="InParanoid" id="A0A0V0YZY0"/>
<name>A0A0V0YZY0_TRISP</name>
<gene>
    <name evidence="2" type="ORF">T01_7395</name>
</gene>
<dbReference type="Proteomes" id="UP000054776">
    <property type="component" value="Unassembled WGS sequence"/>
</dbReference>
<keyword evidence="3" id="KW-1185">Reference proteome</keyword>
<organism evidence="2 3">
    <name type="scientific">Trichinella spiralis</name>
    <name type="common">Trichina worm</name>
    <dbReference type="NCBI Taxonomy" id="6334"/>
    <lineage>
        <taxon>Eukaryota</taxon>
        <taxon>Metazoa</taxon>
        <taxon>Ecdysozoa</taxon>
        <taxon>Nematoda</taxon>
        <taxon>Enoplea</taxon>
        <taxon>Dorylaimia</taxon>
        <taxon>Trichinellida</taxon>
        <taxon>Trichinellidae</taxon>
        <taxon>Trichinella</taxon>
    </lineage>
</organism>
<evidence type="ECO:0000256" key="1">
    <source>
        <dbReference type="SAM" id="MobiDB-lite"/>
    </source>
</evidence>
<dbReference type="EMBL" id="JYDH01003701">
    <property type="protein sequence ID" value="KRY05354.1"/>
    <property type="molecule type" value="Genomic_DNA"/>
</dbReference>
<feature type="compositionally biased region" description="Basic and acidic residues" evidence="1">
    <location>
        <begin position="1"/>
        <end position="22"/>
    </location>
</feature>
<dbReference type="AlphaFoldDB" id="A0A0V0YZY0"/>
<accession>A0A0V0YZY0</accession>
<evidence type="ECO:0000313" key="2">
    <source>
        <dbReference type="EMBL" id="KRY05354.1"/>
    </source>
</evidence>
<evidence type="ECO:0000313" key="3">
    <source>
        <dbReference type="Proteomes" id="UP000054776"/>
    </source>
</evidence>
<feature type="region of interest" description="Disordered" evidence="1">
    <location>
        <begin position="1"/>
        <end position="31"/>
    </location>
</feature>